<dbReference type="Gene3D" id="3.90.1150.10">
    <property type="entry name" value="Aspartate Aminotransferase, domain 1"/>
    <property type="match status" value="1"/>
</dbReference>
<proteinExistence type="inferred from homology"/>
<dbReference type="Gene3D" id="2.10.25.30">
    <property type="entry name" value="EGF-like, alliinase"/>
    <property type="match status" value="1"/>
</dbReference>
<keyword evidence="7" id="KW-1185">Reference proteome</keyword>
<dbReference type="InterPro" id="IPR050478">
    <property type="entry name" value="Ethylene_sulfur-biosynth"/>
</dbReference>
<dbReference type="GO" id="GO:0016846">
    <property type="term" value="F:carbon-sulfur lyase activity"/>
    <property type="evidence" value="ECO:0007669"/>
    <property type="project" value="InterPro"/>
</dbReference>
<evidence type="ECO:0000256" key="1">
    <source>
        <dbReference type="ARBA" id="ARBA00001933"/>
    </source>
</evidence>
<evidence type="ECO:0000313" key="7">
    <source>
        <dbReference type="Proteomes" id="UP001420932"/>
    </source>
</evidence>
<dbReference type="Gene3D" id="3.40.640.10">
    <property type="entry name" value="Type I PLP-dependent aspartate aminotransferase-like (Major domain)"/>
    <property type="match status" value="1"/>
</dbReference>
<name>A0AAP0FAC3_9MAGN</name>
<dbReference type="SUPFAM" id="SSF53383">
    <property type="entry name" value="PLP-dependent transferases"/>
    <property type="match status" value="1"/>
</dbReference>
<dbReference type="GO" id="GO:0008483">
    <property type="term" value="F:transaminase activity"/>
    <property type="evidence" value="ECO:0007669"/>
    <property type="project" value="TreeGrafter"/>
</dbReference>
<feature type="compositionally biased region" description="Polar residues" evidence="4">
    <location>
        <begin position="15"/>
        <end position="30"/>
    </location>
</feature>
<dbReference type="Proteomes" id="UP001420932">
    <property type="component" value="Unassembled WGS sequence"/>
</dbReference>
<dbReference type="InterPro" id="IPR006948">
    <property type="entry name" value="Alliinase_C"/>
</dbReference>
<reference evidence="6 7" key="1">
    <citation type="submission" date="2024-01" db="EMBL/GenBank/DDBJ databases">
        <title>Genome assemblies of Stephania.</title>
        <authorList>
            <person name="Yang L."/>
        </authorList>
    </citation>
    <scope>NUCLEOTIDE SEQUENCE [LARGE SCALE GENOMIC DNA]</scope>
    <source>
        <strain evidence="6">YNDBR</strain>
        <tissue evidence="6">Leaf</tissue>
    </source>
</reference>
<comment type="caution">
    <text evidence="6">The sequence shown here is derived from an EMBL/GenBank/DDBJ whole genome shotgun (WGS) entry which is preliminary data.</text>
</comment>
<dbReference type="AlphaFoldDB" id="A0AAP0FAC3"/>
<evidence type="ECO:0000256" key="2">
    <source>
        <dbReference type="ARBA" id="ARBA00006312"/>
    </source>
</evidence>
<feature type="region of interest" description="Disordered" evidence="4">
    <location>
        <begin position="1"/>
        <end position="30"/>
    </location>
</feature>
<dbReference type="Pfam" id="PF04864">
    <property type="entry name" value="Alliinase_C"/>
    <property type="match status" value="1"/>
</dbReference>
<evidence type="ECO:0000256" key="4">
    <source>
        <dbReference type="SAM" id="MobiDB-lite"/>
    </source>
</evidence>
<feature type="domain" description="Alliinase C-terminal" evidence="5">
    <location>
        <begin position="38"/>
        <end position="398"/>
    </location>
</feature>
<keyword evidence="3" id="KW-0663">Pyridoxal phosphate</keyword>
<comment type="similarity">
    <text evidence="2">Belongs to the alliinase family.</text>
</comment>
<dbReference type="PANTHER" id="PTHR43795:SF22">
    <property type="entry name" value="TRYPTOPHAN AMINOTRANSFERASE-RELATED PROTEIN 2"/>
    <property type="match status" value="1"/>
</dbReference>
<accession>A0AAP0FAC3</accession>
<dbReference type="CDD" id="cd00609">
    <property type="entry name" value="AAT_like"/>
    <property type="match status" value="1"/>
</dbReference>
<dbReference type="InterPro" id="IPR015421">
    <property type="entry name" value="PyrdxlP-dep_Trfase_major"/>
</dbReference>
<evidence type="ECO:0000256" key="3">
    <source>
        <dbReference type="ARBA" id="ARBA00022898"/>
    </source>
</evidence>
<dbReference type="InterPro" id="IPR015424">
    <property type="entry name" value="PyrdxlP-dep_Trfase"/>
</dbReference>
<gene>
    <name evidence="6" type="ORF">Syun_024167</name>
</gene>
<protein>
    <recommendedName>
        <fullName evidence="5">Alliinase C-terminal domain-containing protein</fullName>
    </recommendedName>
</protein>
<comment type="cofactor">
    <cofactor evidence="1">
        <name>pyridoxal 5'-phosphate</name>
        <dbReference type="ChEBI" id="CHEBI:597326"/>
    </cofactor>
</comment>
<dbReference type="GO" id="GO:0006520">
    <property type="term" value="P:amino acid metabolic process"/>
    <property type="evidence" value="ECO:0007669"/>
    <property type="project" value="TreeGrafter"/>
</dbReference>
<dbReference type="EMBL" id="JBBNAF010000010">
    <property type="protein sequence ID" value="KAK9108156.1"/>
    <property type="molecule type" value="Genomic_DNA"/>
</dbReference>
<sequence length="404" mass="45374">MVSGIEQSEPDVRDPSSNGTSESKPENYTSKLSADQTVNLDFGDPTLYEEYWKKMENKCDTVIPGSSSVSYFSDTKNFCWFLEPELETQIRKLHSIVGNAAIEGYHIVVGVGSSQLLSSALYALCPKDTPEPISVVSAVPYYSPYPALVDHLQSRLYKWAGDANTFNGEKPYIEIVCSPNNPDGLIKQAVVNKIGGKEIHDLAYYWPQYTAITAPADHDLMLFTASKLTGHAGSRIGWALVRDEKVAKQMVKYSEITSIGVSKDAQIRIAQILDFLSHTCSPDHPIESVFDFGLRRMTERWDRLRDAIFEANLSGVLRLPEFPENLCRHFKVQNRARPAFAWIECRADEIEDLESFLRAERVLTRNGKSFGSTAKHARVSMVGDDATFHRFIHKLSAININKQN</sequence>
<evidence type="ECO:0000313" key="6">
    <source>
        <dbReference type="EMBL" id="KAK9108156.1"/>
    </source>
</evidence>
<dbReference type="InterPro" id="IPR015422">
    <property type="entry name" value="PyrdxlP-dep_Trfase_small"/>
</dbReference>
<evidence type="ECO:0000259" key="5">
    <source>
        <dbReference type="Pfam" id="PF04864"/>
    </source>
</evidence>
<organism evidence="6 7">
    <name type="scientific">Stephania yunnanensis</name>
    <dbReference type="NCBI Taxonomy" id="152371"/>
    <lineage>
        <taxon>Eukaryota</taxon>
        <taxon>Viridiplantae</taxon>
        <taxon>Streptophyta</taxon>
        <taxon>Embryophyta</taxon>
        <taxon>Tracheophyta</taxon>
        <taxon>Spermatophyta</taxon>
        <taxon>Magnoliopsida</taxon>
        <taxon>Ranunculales</taxon>
        <taxon>Menispermaceae</taxon>
        <taxon>Menispermoideae</taxon>
        <taxon>Cissampelideae</taxon>
        <taxon>Stephania</taxon>
    </lineage>
</organism>
<dbReference type="InterPro" id="IPR037029">
    <property type="entry name" value="Alliinase_N_sf"/>
</dbReference>
<dbReference type="PANTHER" id="PTHR43795">
    <property type="entry name" value="BIFUNCTIONAL ASPARTATE AMINOTRANSFERASE AND GLUTAMATE/ASPARTATE-PREPHENATE AMINOTRANSFERASE-RELATED"/>
    <property type="match status" value="1"/>
</dbReference>